<keyword evidence="3" id="KW-0540">Nuclease</keyword>
<keyword evidence="6" id="KW-0460">Magnesium</keyword>
<evidence type="ECO:0000256" key="3">
    <source>
        <dbReference type="ARBA" id="ARBA00022722"/>
    </source>
</evidence>
<proteinExistence type="inferred from homology"/>
<dbReference type="SUPFAM" id="SSF88723">
    <property type="entry name" value="PIN domain-like"/>
    <property type="match status" value="1"/>
</dbReference>
<dbReference type="RefSeq" id="WP_010417354.1">
    <property type="nucleotide sequence ID" value="NZ_MCRM02000017.1"/>
</dbReference>
<evidence type="ECO:0000256" key="4">
    <source>
        <dbReference type="ARBA" id="ARBA00022723"/>
    </source>
</evidence>
<dbReference type="InterPro" id="IPR002716">
    <property type="entry name" value="PIN_dom"/>
</dbReference>
<evidence type="ECO:0000256" key="7">
    <source>
        <dbReference type="ARBA" id="ARBA00038093"/>
    </source>
</evidence>
<evidence type="ECO:0000256" key="2">
    <source>
        <dbReference type="ARBA" id="ARBA00022649"/>
    </source>
</evidence>
<feature type="domain" description="PIN" evidence="8">
    <location>
        <begin position="4"/>
        <end position="120"/>
    </location>
</feature>
<comment type="cofactor">
    <cofactor evidence="1">
        <name>Mg(2+)</name>
        <dbReference type="ChEBI" id="CHEBI:18420"/>
    </cofactor>
</comment>
<reference evidence="9" key="1">
    <citation type="submission" date="2018-01" db="EMBL/GenBank/DDBJ databases">
        <title>Genomic characterization of Leptospira inadai serogroup Lyme isolated from captured rat in Brazil and comparative analysis with human reference strain.</title>
        <authorList>
            <person name="Moreno L.Z."/>
            <person name="Loureiro A.P."/>
            <person name="Miraglia F."/>
            <person name="Kremer F.S."/>
            <person name="Eslabao M.R."/>
            <person name="Dellagostin O.A."/>
            <person name="Lilenbaum W."/>
            <person name="Moreno A.M."/>
        </authorList>
    </citation>
    <scope>NUCLEOTIDE SEQUENCE [LARGE SCALE GENOMIC DNA]</scope>
    <source>
        <strain evidence="9">M34/99</strain>
    </source>
</reference>
<dbReference type="Pfam" id="PF01850">
    <property type="entry name" value="PIN"/>
    <property type="match status" value="1"/>
</dbReference>
<evidence type="ECO:0000256" key="6">
    <source>
        <dbReference type="ARBA" id="ARBA00022842"/>
    </source>
</evidence>
<evidence type="ECO:0000259" key="8">
    <source>
        <dbReference type="Pfam" id="PF01850"/>
    </source>
</evidence>
<dbReference type="InterPro" id="IPR029060">
    <property type="entry name" value="PIN-like_dom_sf"/>
</dbReference>
<evidence type="ECO:0000256" key="1">
    <source>
        <dbReference type="ARBA" id="ARBA00001946"/>
    </source>
</evidence>
<evidence type="ECO:0000313" key="10">
    <source>
        <dbReference type="Proteomes" id="UP000094669"/>
    </source>
</evidence>
<keyword evidence="4" id="KW-0479">Metal-binding</keyword>
<dbReference type="InterPro" id="IPR050556">
    <property type="entry name" value="Type_II_TA_system_RNase"/>
</dbReference>
<protein>
    <submittedName>
        <fullName evidence="9">PIN domain-containing protein</fullName>
    </submittedName>
</protein>
<comment type="similarity">
    <text evidence="7">Belongs to the PINc/VapC protein family.</text>
</comment>
<dbReference type="PANTHER" id="PTHR33653:SF1">
    <property type="entry name" value="RIBONUCLEASE VAPC2"/>
    <property type="match status" value="1"/>
</dbReference>
<dbReference type="Gene3D" id="3.40.50.1010">
    <property type="entry name" value="5'-nuclease"/>
    <property type="match status" value="1"/>
</dbReference>
<dbReference type="PANTHER" id="PTHR33653">
    <property type="entry name" value="RIBONUCLEASE VAPC2"/>
    <property type="match status" value="1"/>
</dbReference>
<dbReference type="EMBL" id="MCRM02000017">
    <property type="protein sequence ID" value="PNV74141.1"/>
    <property type="molecule type" value="Genomic_DNA"/>
</dbReference>
<accession>A0ABX4YFV3</accession>
<keyword evidence="2" id="KW-1277">Toxin-antitoxin system</keyword>
<dbReference type="Proteomes" id="UP000094669">
    <property type="component" value="Unassembled WGS sequence"/>
</dbReference>
<gene>
    <name evidence="9" type="ORF">BES34_014900</name>
</gene>
<organism evidence="9 10">
    <name type="scientific">Leptospira inadai serovar Lyme</name>
    <dbReference type="NCBI Taxonomy" id="293084"/>
    <lineage>
        <taxon>Bacteria</taxon>
        <taxon>Pseudomonadati</taxon>
        <taxon>Spirochaetota</taxon>
        <taxon>Spirochaetia</taxon>
        <taxon>Leptospirales</taxon>
        <taxon>Leptospiraceae</taxon>
        <taxon>Leptospira</taxon>
    </lineage>
</organism>
<sequence length="130" mass="15104">MNRVLLDSSVWIEYFRNSNSSISAEVDELIDRENIYTNDLILAELIPFLKLRKQSKIIASLEAIERLPLEIDWEQIINYQITNLRNGVNKVGIPDLIIAQNAAQNKAMLFTLDKHFKLMSKNIKLKVYLK</sequence>
<keyword evidence="5" id="KW-0378">Hydrolase</keyword>
<name>A0ABX4YFV3_9LEPT</name>
<comment type="caution">
    <text evidence="9">The sequence shown here is derived from an EMBL/GenBank/DDBJ whole genome shotgun (WGS) entry which is preliminary data.</text>
</comment>
<evidence type="ECO:0000313" key="9">
    <source>
        <dbReference type="EMBL" id="PNV74141.1"/>
    </source>
</evidence>
<keyword evidence="10" id="KW-1185">Reference proteome</keyword>
<evidence type="ECO:0000256" key="5">
    <source>
        <dbReference type="ARBA" id="ARBA00022801"/>
    </source>
</evidence>